<dbReference type="InterPro" id="IPR004839">
    <property type="entry name" value="Aminotransferase_I/II_large"/>
</dbReference>
<dbReference type="EMBL" id="JAHLZF010000021">
    <property type="protein sequence ID" value="MBU6081737.1"/>
    <property type="molecule type" value="Genomic_DNA"/>
</dbReference>
<comment type="cofactor">
    <cofactor evidence="1 4">
        <name>pyridoxal 5'-phosphate</name>
        <dbReference type="ChEBI" id="CHEBI:597326"/>
    </cofactor>
</comment>
<dbReference type="SUPFAM" id="SSF53383">
    <property type="entry name" value="PLP-dependent transferases"/>
    <property type="match status" value="1"/>
</dbReference>
<dbReference type="GO" id="GO:0010285">
    <property type="term" value="F:L,L-diaminopimelate aminotransferase activity"/>
    <property type="evidence" value="ECO:0007669"/>
    <property type="project" value="UniProtKB-EC"/>
</dbReference>
<comment type="caution">
    <text evidence="6">The sequence shown here is derived from an EMBL/GenBank/DDBJ whole genome shotgun (WGS) entry which is preliminary data.</text>
</comment>
<keyword evidence="7" id="KW-1185">Reference proteome</keyword>
<dbReference type="InterPro" id="IPR015421">
    <property type="entry name" value="PyrdxlP-dep_Trfase_major"/>
</dbReference>
<evidence type="ECO:0000259" key="5">
    <source>
        <dbReference type="Pfam" id="PF00155"/>
    </source>
</evidence>
<dbReference type="InterPro" id="IPR015424">
    <property type="entry name" value="PyrdxlP-dep_Trfase"/>
</dbReference>
<dbReference type="InterPro" id="IPR050881">
    <property type="entry name" value="LL-DAP_aminotransferase"/>
</dbReference>
<dbReference type="PROSITE" id="PS00105">
    <property type="entry name" value="AA_TRANSFER_CLASS_1"/>
    <property type="match status" value="1"/>
</dbReference>
<dbReference type="PANTHER" id="PTHR42832">
    <property type="entry name" value="AMINO ACID AMINOTRANSFERASE"/>
    <property type="match status" value="1"/>
</dbReference>
<keyword evidence="2 4" id="KW-0032">Aminotransferase</keyword>
<accession>A0ABS6GRJ2</accession>
<evidence type="ECO:0000313" key="7">
    <source>
        <dbReference type="Proteomes" id="UP000812672"/>
    </source>
</evidence>
<dbReference type="NCBIfam" id="NF006756">
    <property type="entry name" value="PRK09276.1"/>
    <property type="match status" value="1"/>
</dbReference>
<organism evidence="6 7">
    <name type="scientific">Allobacillus halotolerans</name>
    <dbReference type="NCBI Taxonomy" id="570278"/>
    <lineage>
        <taxon>Bacteria</taxon>
        <taxon>Bacillati</taxon>
        <taxon>Bacillota</taxon>
        <taxon>Bacilli</taxon>
        <taxon>Bacillales</taxon>
        <taxon>Bacillaceae</taxon>
        <taxon>Allobacillus</taxon>
    </lineage>
</organism>
<proteinExistence type="inferred from homology"/>
<gene>
    <name evidence="6" type="ORF">KQ486_12000</name>
</gene>
<dbReference type="RefSeq" id="WP_144163047.1">
    <property type="nucleotide sequence ID" value="NZ_CAUPKR010000022.1"/>
</dbReference>
<dbReference type="Proteomes" id="UP000812672">
    <property type="component" value="Unassembled WGS sequence"/>
</dbReference>
<keyword evidence="3 4" id="KW-0808">Transferase</keyword>
<evidence type="ECO:0000256" key="3">
    <source>
        <dbReference type="ARBA" id="ARBA00022679"/>
    </source>
</evidence>
<protein>
    <recommendedName>
        <fullName evidence="4">Aminotransferase</fullName>
        <ecNumber evidence="4">2.6.1.-</ecNumber>
    </recommendedName>
</protein>
<reference evidence="6 7" key="1">
    <citation type="journal article" date="2011" name="Int. J. Syst. Evol. Microbiol.">
        <title>Allobacillus halotolerans gen. nov., sp. nov. isolated from shrimp paste.</title>
        <authorList>
            <person name="Sheu S.Y."/>
            <person name="Arun A.B."/>
            <person name="Jiang S.R."/>
            <person name="Young C.C."/>
            <person name="Chen W.M."/>
        </authorList>
    </citation>
    <scope>NUCLEOTIDE SEQUENCE [LARGE SCALE GENOMIC DNA]</scope>
    <source>
        <strain evidence="6 7">LMG 24826</strain>
    </source>
</reference>
<evidence type="ECO:0000256" key="1">
    <source>
        <dbReference type="ARBA" id="ARBA00001933"/>
    </source>
</evidence>
<dbReference type="CDD" id="cd00609">
    <property type="entry name" value="AAT_like"/>
    <property type="match status" value="1"/>
</dbReference>
<dbReference type="PANTHER" id="PTHR42832:SF3">
    <property type="entry name" value="L-GLUTAMINE--4-(METHYLSULFANYL)-2-OXOBUTANOATE AMINOTRANSFERASE"/>
    <property type="match status" value="1"/>
</dbReference>
<evidence type="ECO:0000313" key="6">
    <source>
        <dbReference type="EMBL" id="MBU6081737.1"/>
    </source>
</evidence>
<dbReference type="Pfam" id="PF00155">
    <property type="entry name" value="Aminotran_1_2"/>
    <property type="match status" value="1"/>
</dbReference>
<dbReference type="Gene3D" id="3.40.640.10">
    <property type="entry name" value="Type I PLP-dependent aspartate aminotransferase-like (Major domain)"/>
    <property type="match status" value="1"/>
</dbReference>
<dbReference type="Gene3D" id="3.90.1150.10">
    <property type="entry name" value="Aspartate Aminotransferase, domain 1"/>
    <property type="match status" value="1"/>
</dbReference>
<dbReference type="InterPro" id="IPR015422">
    <property type="entry name" value="PyrdxlP-dep_Trfase_small"/>
</dbReference>
<comment type="similarity">
    <text evidence="4">Belongs to the class-I pyridoxal-phosphate-dependent aminotransferase family.</text>
</comment>
<dbReference type="InterPro" id="IPR004838">
    <property type="entry name" value="NHTrfase_class1_PyrdxlP-BS"/>
</dbReference>
<evidence type="ECO:0000256" key="4">
    <source>
        <dbReference type="RuleBase" id="RU000481"/>
    </source>
</evidence>
<name>A0ABS6GRJ2_9BACI</name>
<feature type="domain" description="Aminotransferase class I/classII large" evidence="5">
    <location>
        <begin position="32"/>
        <end position="381"/>
    </location>
</feature>
<evidence type="ECO:0000256" key="2">
    <source>
        <dbReference type="ARBA" id="ARBA00022576"/>
    </source>
</evidence>
<dbReference type="EC" id="2.6.1.-" evidence="4"/>
<sequence>MEYTSERVNTLPPYVFSEFQRKKKDLEAQGVDVIDLGIGAPDLPAPDFVIDRLVEEVRKPENHRYSNYFGIPEYREAVAHFYKTQYDVDLDPETEILALIGSKEGIANLITAVVNPGESVLVPNPGYPVYQAAIHLAGAKAHHYQLNAEDGFRPDFSQLTSEEWDLATLMLLNYPSNPTAGTVTIDTFLEAVTKAKQHQTMLAQDAAYSLVTYGDYQAPSLMQVPGAKEVGVEFGSLSKSFNMTGWRIGYVVGNPEMIRALSTVKNNTDTSQFIPIQKAGTAALRSDLQSVKANNAIYEKRMDDMLEGLQALGIEVDRPKATFFIWAPVPEGYTSAEFADELLMKAGVIVTPGSAFGSGGEGYFRVSLSVPTDRLQEAVDRMKQFSKEGAKEL</sequence>